<keyword evidence="3" id="KW-1185">Reference proteome</keyword>
<protein>
    <submittedName>
        <fullName evidence="2">Uncharacterized protein</fullName>
    </submittedName>
</protein>
<comment type="caution">
    <text evidence="2">The sequence shown here is derived from an EMBL/GenBank/DDBJ whole genome shotgun (WGS) entry which is preliminary data.</text>
</comment>
<gene>
    <name evidence="2" type="ORF">NAF29_16660</name>
</gene>
<feature type="transmembrane region" description="Helical" evidence="1">
    <location>
        <begin position="50"/>
        <end position="70"/>
    </location>
</feature>
<accession>A0AA42B9U0</accession>
<dbReference type="RefSeq" id="WP_251262765.1">
    <property type="nucleotide sequence ID" value="NZ_JAMQGP010000010.1"/>
</dbReference>
<dbReference type="EMBL" id="JAMQGP010000010">
    <property type="protein sequence ID" value="MCM2681281.1"/>
    <property type="molecule type" value="Genomic_DNA"/>
</dbReference>
<sequence>MNFNSQILESALHNAMPSVGFMISALVLNALGVFLIWSKWRGQHTSGAKLTLGWLIVAFASVPWVIVFGVEFGITFQLICIALMTWLLVASTADIKPLKALPEGAESVTKSRVSHVAFQVLVVVVLCGAFSILAVISVGSQLPISRPAQLVLGSLSFPLIWSGVALVALYTSRVYLLSGLLLLMCAGMAWSLLG</sequence>
<evidence type="ECO:0000256" key="1">
    <source>
        <dbReference type="SAM" id="Phobius"/>
    </source>
</evidence>
<feature type="transmembrane region" description="Helical" evidence="1">
    <location>
        <begin position="76"/>
        <end position="95"/>
    </location>
</feature>
<evidence type="ECO:0000313" key="2">
    <source>
        <dbReference type="EMBL" id="MCM2681281.1"/>
    </source>
</evidence>
<organism evidence="2 3">
    <name type="scientific">Echinimonas agarilytica</name>
    <dbReference type="NCBI Taxonomy" id="1215918"/>
    <lineage>
        <taxon>Bacteria</taxon>
        <taxon>Pseudomonadati</taxon>
        <taxon>Pseudomonadota</taxon>
        <taxon>Gammaproteobacteria</taxon>
        <taxon>Alteromonadales</taxon>
        <taxon>Echinimonadaceae</taxon>
        <taxon>Echinimonas</taxon>
    </lineage>
</organism>
<proteinExistence type="predicted"/>
<keyword evidence="1" id="KW-1133">Transmembrane helix</keyword>
<feature type="transmembrane region" description="Helical" evidence="1">
    <location>
        <begin position="20"/>
        <end position="38"/>
    </location>
</feature>
<dbReference type="AlphaFoldDB" id="A0AA42B9U0"/>
<keyword evidence="1" id="KW-0472">Membrane</keyword>
<evidence type="ECO:0000313" key="3">
    <source>
        <dbReference type="Proteomes" id="UP001165393"/>
    </source>
</evidence>
<feature type="transmembrane region" description="Helical" evidence="1">
    <location>
        <begin position="116"/>
        <end position="138"/>
    </location>
</feature>
<name>A0AA42B9U0_9GAMM</name>
<reference evidence="2 3" key="1">
    <citation type="journal article" date="2013" name="Antonie Van Leeuwenhoek">
        <title>Echinimonas agarilytica gen. nov., sp. nov., a new gammaproteobacterium isolated from the sea urchin Strongylocentrotus intermedius.</title>
        <authorList>
            <person name="Nedashkovskaya O.I."/>
            <person name="Stenkova A.M."/>
            <person name="Zhukova N.V."/>
            <person name="Van Trappen S."/>
            <person name="Lee J.S."/>
            <person name="Kim S.B."/>
        </authorList>
    </citation>
    <scope>NUCLEOTIDE SEQUENCE [LARGE SCALE GENOMIC DNA]</scope>
    <source>
        <strain evidence="2 3">KMM 6351</strain>
    </source>
</reference>
<dbReference type="Proteomes" id="UP001165393">
    <property type="component" value="Unassembled WGS sequence"/>
</dbReference>
<keyword evidence="1" id="KW-0812">Transmembrane</keyword>
<feature type="transmembrane region" description="Helical" evidence="1">
    <location>
        <begin position="174"/>
        <end position="193"/>
    </location>
</feature>
<feature type="transmembrane region" description="Helical" evidence="1">
    <location>
        <begin position="150"/>
        <end position="169"/>
    </location>
</feature>